<dbReference type="RefSeq" id="WP_183277299.1">
    <property type="nucleotide sequence ID" value="NZ_BLZR01000001.1"/>
</dbReference>
<evidence type="ECO:0000256" key="3">
    <source>
        <dbReference type="ARBA" id="ARBA00022475"/>
    </source>
</evidence>
<feature type="transmembrane region" description="Helical" evidence="7">
    <location>
        <begin position="20"/>
        <end position="41"/>
    </location>
</feature>
<dbReference type="Pfam" id="PF05977">
    <property type="entry name" value="MFS_3"/>
    <property type="match status" value="1"/>
</dbReference>
<evidence type="ECO:0000259" key="8">
    <source>
        <dbReference type="PROSITE" id="PS50850"/>
    </source>
</evidence>
<keyword evidence="4 7" id="KW-0812">Transmembrane</keyword>
<feature type="transmembrane region" description="Helical" evidence="7">
    <location>
        <begin position="220"/>
        <end position="245"/>
    </location>
</feature>
<feature type="transmembrane region" description="Helical" evidence="7">
    <location>
        <begin position="172"/>
        <end position="192"/>
    </location>
</feature>
<name>A0A6V8SF53_9CLOT</name>
<dbReference type="EMBL" id="BLZR01000001">
    <property type="protein sequence ID" value="GFP75827.1"/>
    <property type="molecule type" value="Genomic_DNA"/>
</dbReference>
<dbReference type="InterPro" id="IPR010290">
    <property type="entry name" value="TM_effector"/>
</dbReference>
<evidence type="ECO:0000313" key="10">
    <source>
        <dbReference type="Proteomes" id="UP000580568"/>
    </source>
</evidence>
<reference evidence="9 10" key="1">
    <citation type="submission" date="2020-07" db="EMBL/GenBank/DDBJ databases">
        <title>A new beta-1,3-glucan-decomposing anaerobic bacterium isolated from anoxic soil subjected to biological soil disinfestation.</title>
        <authorList>
            <person name="Ueki A."/>
            <person name="Tonouchi A."/>
        </authorList>
    </citation>
    <scope>NUCLEOTIDE SEQUENCE [LARGE SCALE GENOMIC DNA]</scope>
    <source>
        <strain evidence="9 10">TW1</strain>
    </source>
</reference>
<evidence type="ECO:0000256" key="5">
    <source>
        <dbReference type="ARBA" id="ARBA00022989"/>
    </source>
</evidence>
<evidence type="ECO:0000256" key="1">
    <source>
        <dbReference type="ARBA" id="ARBA00004651"/>
    </source>
</evidence>
<comment type="caution">
    <text evidence="9">The sequence shown here is derived from an EMBL/GenBank/DDBJ whole genome shotgun (WGS) entry which is preliminary data.</text>
</comment>
<organism evidence="9 10">
    <name type="scientific">Clostridium fungisolvens</name>
    <dbReference type="NCBI Taxonomy" id="1604897"/>
    <lineage>
        <taxon>Bacteria</taxon>
        <taxon>Bacillati</taxon>
        <taxon>Bacillota</taxon>
        <taxon>Clostridia</taxon>
        <taxon>Eubacteriales</taxon>
        <taxon>Clostridiaceae</taxon>
        <taxon>Clostridium</taxon>
    </lineage>
</organism>
<keyword evidence="5 7" id="KW-1133">Transmembrane helix</keyword>
<evidence type="ECO:0000256" key="7">
    <source>
        <dbReference type="SAM" id="Phobius"/>
    </source>
</evidence>
<dbReference type="GO" id="GO:0005886">
    <property type="term" value="C:plasma membrane"/>
    <property type="evidence" value="ECO:0007669"/>
    <property type="project" value="UniProtKB-SubCell"/>
</dbReference>
<evidence type="ECO:0000256" key="4">
    <source>
        <dbReference type="ARBA" id="ARBA00022692"/>
    </source>
</evidence>
<evidence type="ECO:0000256" key="2">
    <source>
        <dbReference type="ARBA" id="ARBA00022448"/>
    </source>
</evidence>
<gene>
    <name evidence="9" type="ORF">bsdtw1_01919</name>
</gene>
<evidence type="ECO:0000256" key="6">
    <source>
        <dbReference type="ARBA" id="ARBA00023136"/>
    </source>
</evidence>
<protein>
    <submittedName>
        <fullName evidence="9">Enterobactin exporter EntS</fullName>
    </submittedName>
</protein>
<feature type="transmembrane region" description="Helical" evidence="7">
    <location>
        <begin position="287"/>
        <end position="317"/>
    </location>
</feature>
<dbReference type="InterPro" id="IPR020846">
    <property type="entry name" value="MFS_dom"/>
</dbReference>
<dbReference type="Proteomes" id="UP000580568">
    <property type="component" value="Unassembled WGS sequence"/>
</dbReference>
<feature type="transmembrane region" description="Helical" evidence="7">
    <location>
        <begin position="109"/>
        <end position="131"/>
    </location>
</feature>
<feature type="transmembrane region" description="Helical" evidence="7">
    <location>
        <begin position="374"/>
        <end position="394"/>
    </location>
</feature>
<keyword evidence="10" id="KW-1185">Reference proteome</keyword>
<feature type="transmembrane region" description="Helical" evidence="7">
    <location>
        <begin position="47"/>
        <end position="68"/>
    </location>
</feature>
<proteinExistence type="predicted"/>
<dbReference type="CDD" id="cd06173">
    <property type="entry name" value="MFS_MefA_like"/>
    <property type="match status" value="1"/>
</dbReference>
<dbReference type="PANTHER" id="PTHR23513:SF9">
    <property type="entry name" value="ENTEROBACTIN EXPORTER ENTS"/>
    <property type="match status" value="1"/>
</dbReference>
<feature type="domain" description="Major facilitator superfamily (MFS) profile" evidence="8">
    <location>
        <begin position="1"/>
        <end position="196"/>
    </location>
</feature>
<dbReference type="GO" id="GO:0022857">
    <property type="term" value="F:transmembrane transporter activity"/>
    <property type="evidence" value="ECO:0007669"/>
    <property type="project" value="InterPro"/>
</dbReference>
<evidence type="ECO:0000313" key="9">
    <source>
        <dbReference type="EMBL" id="GFP75827.1"/>
    </source>
</evidence>
<dbReference type="InterPro" id="IPR036259">
    <property type="entry name" value="MFS_trans_sf"/>
</dbReference>
<comment type="subcellular location">
    <subcellularLocation>
        <location evidence="1">Cell membrane</location>
        <topology evidence="1">Multi-pass membrane protein</topology>
    </subcellularLocation>
</comment>
<dbReference type="PROSITE" id="PS50850">
    <property type="entry name" value="MFS"/>
    <property type="match status" value="1"/>
</dbReference>
<dbReference type="SUPFAM" id="SSF103473">
    <property type="entry name" value="MFS general substrate transporter"/>
    <property type="match status" value="1"/>
</dbReference>
<dbReference type="Gene3D" id="1.20.1250.20">
    <property type="entry name" value="MFS general substrate transporter like domains"/>
    <property type="match status" value="1"/>
</dbReference>
<feature type="transmembrane region" description="Helical" evidence="7">
    <location>
        <begin position="251"/>
        <end position="275"/>
    </location>
</feature>
<dbReference type="AlphaFoldDB" id="A0A6V8SF53"/>
<accession>A0A6V8SF53</accession>
<dbReference type="PANTHER" id="PTHR23513">
    <property type="entry name" value="INTEGRAL MEMBRANE EFFLUX PROTEIN-RELATED"/>
    <property type="match status" value="1"/>
</dbReference>
<keyword evidence="2" id="KW-0813">Transport</keyword>
<keyword evidence="3" id="KW-1003">Cell membrane</keyword>
<sequence>MNTTKTPALLQNKSLRLLMVARVSTNFAYQMLTVAIGWQMYSMTHSAFYLGLVGLVQFLPMLLLSLFVGHLADRYDRRKIITISQIFEGTAILALAYGSYSEWITKERFLIIIFLIAVAHSFQGPPMQALLPNIVSKDIFPRASALMSSVSEFAVIIGPGVGGILYAFGPTLVYGLTGILIFISSILISQLIMRKEETKAEPASLKTLFAGISFIKGRPIILGAISLDLFAVLFGGATALLPIYASEILKIGSFGLGILRSAPAVGALLMSAYLAKKPLKKNVGRTMFTAVIFFGLSTIVFAISKSVIISFIALFVLGASDVISVVIRSTLVQLETPDFMRGRVSSVNMIFIGTSNQLGEFESGATAALLGPQLAALVGGIGTILVVLSWMKLFPSILNVNKFEDIKSYQLDENTAS</sequence>
<keyword evidence="6 7" id="KW-0472">Membrane</keyword>